<evidence type="ECO:0000313" key="11">
    <source>
        <dbReference type="EMBL" id="WQF82928.1"/>
    </source>
</evidence>
<dbReference type="GO" id="GO:0003677">
    <property type="term" value="F:DNA binding"/>
    <property type="evidence" value="ECO:0007669"/>
    <property type="project" value="UniProtKB-KW"/>
</dbReference>
<dbReference type="PROSITE" id="PS00463">
    <property type="entry name" value="ZN2_CY6_FUNGAL_1"/>
    <property type="match status" value="1"/>
</dbReference>
<evidence type="ECO:0000256" key="3">
    <source>
        <dbReference type="ARBA" id="ARBA00022833"/>
    </source>
</evidence>
<dbReference type="KEGG" id="cdet:87944445"/>
<protein>
    <recommendedName>
        <fullName evidence="10">Zn(2)-C6 fungal-type domain-containing protein</fullName>
    </recommendedName>
</protein>
<feature type="transmembrane region" description="Helical" evidence="9">
    <location>
        <begin position="671"/>
        <end position="689"/>
    </location>
</feature>
<dbReference type="SMART" id="SM00066">
    <property type="entry name" value="GAL4"/>
    <property type="match status" value="1"/>
</dbReference>
<evidence type="ECO:0000256" key="7">
    <source>
        <dbReference type="ARBA" id="ARBA00023242"/>
    </source>
</evidence>
<keyword evidence="4" id="KW-0805">Transcription regulation</keyword>
<dbReference type="PANTHER" id="PTHR31313:SF77">
    <property type="entry name" value="ZN(II)2CYS6 TRANSCRIPTION FACTOR (EUROFUNG)"/>
    <property type="match status" value="1"/>
</dbReference>
<dbReference type="InterPro" id="IPR036864">
    <property type="entry name" value="Zn2-C6_fun-type_DNA-bd_sf"/>
</dbReference>
<evidence type="ECO:0000259" key="10">
    <source>
        <dbReference type="PROSITE" id="PS50048"/>
    </source>
</evidence>
<dbReference type="RefSeq" id="XP_062780152.1">
    <property type="nucleotide sequence ID" value="XM_062924101.1"/>
</dbReference>
<dbReference type="PANTHER" id="PTHR31313">
    <property type="entry name" value="TY1 ENHANCER ACTIVATOR"/>
    <property type="match status" value="1"/>
</dbReference>
<evidence type="ECO:0000256" key="9">
    <source>
        <dbReference type="SAM" id="Phobius"/>
    </source>
</evidence>
<dbReference type="GO" id="GO:0005634">
    <property type="term" value="C:nucleus"/>
    <property type="evidence" value="ECO:0007669"/>
    <property type="project" value="UniProtKB-SubCell"/>
</dbReference>
<keyword evidence="6" id="KW-0804">Transcription</keyword>
<gene>
    <name evidence="11" type="ORF">CDEST_07942</name>
</gene>
<dbReference type="EMBL" id="CP137309">
    <property type="protein sequence ID" value="WQF82928.1"/>
    <property type="molecule type" value="Genomic_DNA"/>
</dbReference>
<keyword evidence="12" id="KW-1185">Reference proteome</keyword>
<dbReference type="Pfam" id="PF00172">
    <property type="entry name" value="Zn_clus"/>
    <property type="match status" value="1"/>
</dbReference>
<dbReference type="GO" id="GO:0008270">
    <property type="term" value="F:zinc ion binding"/>
    <property type="evidence" value="ECO:0007669"/>
    <property type="project" value="InterPro"/>
</dbReference>
<keyword evidence="3" id="KW-0862">Zinc</keyword>
<evidence type="ECO:0000256" key="1">
    <source>
        <dbReference type="ARBA" id="ARBA00004123"/>
    </source>
</evidence>
<dbReference type="InterPro" id="IPR001138">
    <property type="entry name" value="Zn2Cys6_DnaBD"/>
</dbReference>
<sequence>MPQSSKSEGKRRHVTTACTYCRESKIKCDGATPSCSNCRHKKRDCSYQIGEDKRKLSLRVAVELLSGRVDQLSEFILENGLQLPQMPTEEAKSLARILNTLGLDTVLATPDQKVTPPIIDPVLSQETTRPFSLPAPTWDHVAQPGQLPSGLSFSFDPETFGLLGHAGVQPQPAQRPLQNTTTARTIADWDWSPAEDDHSCLPRVDVASVRAPSHPLLSTYSEEAALSDNDDEDDDAGSDTTEEDLLNQLSDRLGQMHIDPNGRLSYFGPTSNFGLVELPAGSDTLSVDRTVRNDGQEHLDKMGLGKLVPPDLEEHLISLYFAWQDPYTHVVDRALYEEAKHNWISREEETPYYSEALKNAMFLTRDDRCCLGAAFEPRYHPNFVTFPKSLPIFFAARAMVLLEIELDSPSVSTVQTMVVLSSQEVGANRDSRGWLCSGTAIRLAFDIALHKDMTPYVEKGILTPAEAELRRAIFWGAYTMDQALGFHRGRPFRISMDDITVQKPRKTSLHEPVTHWAAYTSPQNRSNPPCSLVDCVDDVCFYKIELCEIVAPLGHTLYGNSKIPLNILQEISEKVVTRLFLWKESLPQSLQVDLEDAHKTHLPHVLLLHMQYYQNVIHSHRPWMSSSYIQPQPPQGPGYMHAQRMCIKSATAIAKLIQTYERQFSLRRVNVQSVAIVFSAAVLLIFASISRRQRRRTAETTTHLSMCFRALEELSASWDCAKRARDFLLILQRKWELRSRRLSPGARDPAPASSGCFVRPGEHMSRKRVRTGSPVGPHPQSVDGFQSISPAQQGGPPAEDQIEYHEGINLDMRLDFDWVFGAGAQSMPGHWESLLPPGAMFFDDGEAS</sequence>
<dbReference type="AlphaFoldDB" id="A0AAX4IJI9"/>
<evidence type="ECO:0000256" key="8">
    <source>
        <dbReference type="SAM" id="MobiDB-lite"/>
    </source>
</evidence>
<keyword evidence="2" id="KW-0479">Metal-binding</keyword>
<dbReference type="Proteomes" id="UP001322277">
    <property type="component" value="Chromosome 5"/>
</dbReference>
<dbReference type="GO" id="GO:0000981">
    <property type="term" value="F:DNA-binding transcription factor activity, RNA polymerase II-specific"/>
    <property type="evidence" value="ECO:0007669"/>
    <property type="project" value="InterPro"/>
</dbReference>
<accession>A0AAX4IJI9</accession>
<evidence type="ECO:0000256" key="4">
    <source>
        <dbReference type="ARBA" id="ARBA00023015"/>
    </source>
</evidence>
<dbReference type="Pfam" id="PF04082">
    <property type="entry name" value="Fungal_trans"/>
    <property type="match status" value="1"/>
</dbReference>
<organism evidence="11 12">
    <name type="scientific">Colletotrichum destructivum</name>
    <dbReference type="NCBI Taxonomy" id="34406"/>
    <lineage>
        <taxon>Eukaryota</taxon>
        <taxon>Fungi</taxon>
        <taxon>Dikarya</taxon>
        <taxon>Ascomycota</taxon>
        <taxon>Pezizomycotina</taxon>
        <taxon>Sordariomycetes</taxon>
        <taxon>Hypocreomycetidae</taxon>
        <taxon>Glomerellales</taxon>
        <taxon>Glomerellaceae</taxon>
        <taxon>Colletotrichum</taxon>
        <taxon>Colletotrichum destructivum species complex</taxon>
    </lineage>
</organism>
<feature type="region of interest" description="Disordered" evidence="8">
    <location>
        <begin position="215"/>
        <end position="241"/>
    </location>
</feature>
<evidence type="ECO:0000313" key="12">
    <source>
        <dbReference type="Proteomes" id="UP001322277"/>
    </source>
</evidence>
<evidence type="ECO:0000256" key="2">
    <source>
        <dbReference type="ARBA" id="ARBA00022723"/>
    </source>
</evidence>
<dbReference type="InterPro" id="IPR051615">
    <property type="entry name" value="Transcr_Regulatory_Elem"/>
</dbReference>
<comment type="subcellular location">
    <subcellularLocation>
        <location evidence="1">Nucleus</location>
    </subcellularLocation>
</comment>
<feature type="domain" description="Zn(2)-C6 fungal-type" evidence="10">
    <location>
        <begin position="17"/>
        <end position="47"/>
    </location>
</feature>
<name>A0AAX4IJI9_9PEZI</name>
<evidence type="ECO:0000256" key="5">
    <source>
        <dbReference type="ARBA" id="ARBA00023125"/>
    </source>
</evidence>
<dbReference type="SMART" id="SM00906">
    <property type="entry name" value="Fungal_trans"/>
    <property type="match status" value="1"/>
</dbReference>
<keyword evidence="9" id="KW-1133">Transmembrane helix</keyword>
<keyword evidence="5" id="KW-0238">DNA-binding</keyword>
<proteinExistence type="predicted"/>
<dbReference type="SUPFAM" id="SSF57701">
    <property type="entry name" value="Zn2/Cys6 DNA-binding domain"/>
    <property type="match status" value="1"/>
</dbReference>
<dbReference type="InterPro" id="IPR007219">
    <property type="entry name" value="XnlR_reg_dom"/>
</dbReference>
<feature type="compositionally biased region" description="Acidic residues" evidence="8">
    <location>
        <begin position="228"/>
        <end position="241"/>
    </location>
</feature>
<dbReference type="GO" id="GO:0006351">
    <property type="term" value="P:DNA-templated transcription"/>
    <property type="evidence" value="ECO:0007669"/>
    <property type="project" value="InterPro"/>
</dbReference>
<keyword evidence="9" id="KW-0472">Membrane</keyword>
<dbReference type="CDD" id="cd00067">
    <property type="entry name" value="GAL4"/>
    <property type="match status" value="1"/>
</dbReference>
<dbReference type="GeneID" id="87944445"/>
<reference evidence="12" key="1">
    <citation type="journal article" date="2023" name="bioRxiv">
        <title>Complete genome of the Medicago anthracnose fungus, Colletotrichum destructivum, reveals a mini-chromosome-like region within a core chromosome.</title>
        <authorList>
            <person name="Lapalu N."/>
            <person name="Simon A."/>
            <person name="Lu A."/>
            <person name="Plaumann P.-L."/>
            <person name="Amselem J."/>
            <person name="Pigne S."/>
            <person name="Auger A."/>
            <person name="Koch C."/>
            <person name="Dallery J.-F."/>
            <person name="O'Connell R.J."/>
        </authorList>
    </citation>
    <scope>NUCLEOTIDE SEQUENCE [LARGE SCALE GENOMIC DNA]</scope>
    <source>
        <strain evidence="12">CBS 520.97</strain>
    </source>
</reference>
<dbReference type="CDD" id="cd12148">
    <property type="entry name" value="fungal_TF_MHR"/>
    <property type="match status" value="1"/>
</dbReference>
<evidence type="ECO:0000256" key="6">
    <source>
        <dbReference type="ARBA" id="ARBA00023163"/>
    </source>
</evidence>
<dbReference type="Gene3D" id="4.10.240.10">
    <property type="entry name" value="Zn(2)-C6 fungal-type DNA-binding domain"/>
    <property type="match status" value="1"/>
</dbReference>
<keyword evidence="7" id="KW-0539">Nucleus</keyword>
<dbReference type="PROSITE" id="PS50048">
    <property type="entry name" value="ZN2_CY6_FUNGAL_2"/>
    <property type="match status" value="1"/>
</dbReference>
<keyword evidence="9" id="KW-0812">Transmembrane</keyword>